<dbReference type="PANTHER" id="PTHR14390:SF2">
    <property type="entry name" value="G PATCH DOMAIN-CONTAINING PROTEIN 3"/>
    <property type="match status" value="1"/>
</dbReference>
<evidence type="ECO:0000313" key="4">
    <source>
        <dbReference type="Proteomes" id="UP000186922"/>
    </source>
</evidence>
<dbReference type="OrthoDB" id="5842926at2759"/>
<gene>
    <name evidence="3" type="primary">RvY_08994-1</name>
    <name evidence="3" type="synonym">RvY_08994.1</name>
    <name evidence="3" type="ORF">RvY_08994</name>
</gene>
<keyword evidence="4" id="KW-1185">Reference proteome</keyword>
<evidence type="ECO:0000259" key="2">
    <source>
        <dbReference type="PROSITE" id="PS50174"/>
    </source>
</evidence>
<feature type="compositionally biased region" description="Basic and acidic residues" evidence="1">
    <location>
        <begin position="367"/>
        <end position="387"/>
    </location>
</feature>
<dbReference type="Pfam" id="PF01585">
    <property type="entry name" value="G-patch"/>
    <property type="match status" value="1"/>
</dbReference>
<proteinExistence type="predicted"/>
<accession>A0A1D1V7X8</accession>
<dbReference type="InterPro" id="IPR040341">
    <property type="entry name" value="GPATCH3"/>
</dbReference>
<dbReference type="EMBL" id="BDGG01000004">
    <property type="protein sequence ID" value="GAU97754.1"/>
    <property type="molecule type" value="Genomic_DNA"/>
</dbReference>
<dbReference type="AlphaFoldDB" id="A0A1D1V7X8"/>
<dbReference type="PANTHER" id="PTHR14390">
    <property type="entry name" value="G PATCH DOMAIN CONTAINING PROTEIN 3"/>
    <property type="match status" value="1"/>
</dbReference>
<dbReference type="Proteomes" id="UP000186922">
    <property type="component" value="Unassembled WGS sequence"/>
</dbReference>
<dbReference type="STRING" id="947166.A0A1D1V7X8"/>
<evidence type="ECO:0000256" key="1">
    <source>
        <dbReference type="SAM" id="MobiDB-lite"/>
    </source>
</evidence>
<dbReference type="SMART" id="SM00443">
    <property type="entry name" value="G_patch"/>
    <property type="match status" value="1"/>
</dbReference>
<feature type="region of interest" description="Disordered" evidence="1">
    <location>
        <begin position="346"/>
        <end position="412"/>
    </location>
</feature>
<feature type="region of interest" description="Disordered" evidence="1">
    <location>
        <begin position="239"/>
        <end position="265"/>
    </location>
</feature>
<dbReference type="GO" id="GO:0045893">
    <property type="term" value="P:positive regulation of DNA-templated transcription"/>
    <property type="evidence" value="ECO:0007669"/>
    <property type="project" value="TreeGrafter"/>
</dbReference>
<name>A0A1D1V7X8_RAMVA</name>
<feature type="compositionally biased region" description="Acidic residues" evidence="1">
    <location>
        <begin position="348"/>
        <end position="358"/>
    </location>
</feature>
<feature type="region of interest" description="Disordered" evidence="1">
    <location>
        <begin position="499"/>
        <end position="525"/>
    </location>
</feature>
<dbReference type="GO" id="GO:0039536">
    <property type="term" value="P:negative regulation of RIG-I signaling pathway"/>
    <property type="evidence" value="ECO:0007669"/>
    <property type="project" value="InterPro"/>
</dbReference>
<feature type="domain" description="G-patch" evidence="2">
    <location>
        <begin position="416"/>
        <end position="464"/>
    </location>
</feature>
<dbReference type="GO" id="GO:0003676">
    <property type="term" value="F:nucleic acid binding"/>
    <property type="evidence" value="ECO:0007669"/>
    <property type="project" value="InterPro"/>
</dbReference>
<evidence type="ECO:0000313" key="3">
    <source>
        <dbReference type="EMBL" id="GAU97754.1"/>
    </source>
</evidence>
<feature type="compositionally biased region" description="Polar residues" evidence="1">
    <location>
        <begin position="394"/>
        <end position="407"/>
    </location>
</feature>
<feature type="compositionally biased region" description="Acidic residues" evidence="1">
    <location>
        <begin position="246"/>
        <end position="257"/>
    </location>
</feature>
<protein>
    <recommendedName>
        <fullName evidence="2">G-patch domain-containing protein</fullName>
    </recommendedName>
</protein>
<organism evidence="3 4">
    <name type="scientific">Ramazzottius varieornatus</name>
    <name type="common">Water bear</name>
    <name type="synonym">Tardigrade</name>
    <dbReference type="NCBI Taxonomy" id="947166"/>
    <lineage>
        <taxon>Eukaryota</taxon>
        <taxon>Metazoa</taxon>
        <taxon>Ecdysozoa</taxon>
        <taxon>Tardigrada</taxon>
        <taxon>Eutardigrada</taxon>
        <taxon>Parachela</taxon>
        <taxon>Hypsibioidea</taxon>
        <taxon>Ramazzottiidae</taxon>
        <taxon>Ramazzottius</taxon>
    </lineage>
</organism>
<dbReference type="GO" id="GO:0032480">
    <property type="term" value="P:negative regulation of type I interferon production"/>
    <property type="evidence" value="ECO:0007669"/>
    <property type="project" value="InterPro"/>
</dbReference>
<dbReference type="InterPro" id="IPR000467">
    <property type="entry name" value="G_patch_dom"/>
</dbReference>
<comment type="caution">
    <text evidence="3">The sequence shown here is derived from an EMBL/GenBank/DDBJ whole genome shotgun (WGS) entry which is preliminary data.</text>
</comment>
<reference evidence="3 4" key="1">
    <citation type="journal article" date="2016" name="Nat. Commun.">
        <title>Extremotolerant tardigrade genome and improved radiotolerance of human cultured cells by tardigrade-unique protein.</title>
        <authorList>
            <person name="Hashimoto T."/>
            <person name="Horikawa D.D."/>
            <person name="Saito Y."/>
            <person name="Kuwahara H."/>
            <person name="Kozuka-Hata H."/>
            <person name="Shin-I T."/>
            <person name="Minakuchi Y."/>
            <person name="Ohishi K."/>
            <person name="Motoyama A."/>
            <person name="Aizu T."/>
            <person name="Enomoto A."/>
            <person name="Kondo K."/>
            <person name="Tanaka S."/>
            <person name="Hara Y."/>
            <person name="Koshikawa S."/>
            <person name="Sagara H."/>
            <person name="Miura T."/>
            <person name="Yokobori S."/>
            <person name="Miyagawa K."/>
            <person name="Suzuki Y."/>
            <person name="Kubo T."/>
            <person name="Oyama M."/>
            <person name="Kohara Y."/>
            <person name="Fujiyama A."/>
            <person name="Arakawa K."/>
            <person name="Katayama T."/>
            <person name="Toyoda A."/>
            <person name="Kunieda T."/>
        </authorList>
    </citation>
    <scope>NUCLEOTIDE SEQUENCE [LARGE SCALE GENOMIC DNA]</scope>
    <source>
        <strain evidence="3 4">YOKOZUNA-1</strain>
    </source>
</reference>
<dbReference type="PROSITE" id="PS50174">
    <property type="entry name" value="G_PATCH"/>
    <property type="match status" value="1"/>
</dbReference>
<sequence>MEESPARCEAMELEKEATKDFVLLLIRNIPLQFHSKDLRAFFSSAIEQDTFACFQYRHRPEKIDESTFKDPESAKSQSVGSSEASKKEKKTFCCFVKVRSVRISELVRYNGQNWTSEKQQLLPSRCHIVHIKMAGDVEGTAEARMLKQSSKYLTRAERRAEQQYHLQFQSLREADVDALIEMKPPPLFPQGNVGTPTKYFLQLIQRCSMPSSLIGRLGLKFPKGLKNRKFGQVSFDYGSERRYDGGEGDDEEEEEGNNEIPRVDSSFDESHQPLVWFEKKKHGDNAQGEDELEDWERYEASNDDVTTHERNKERLFEDEAEVVWEKGGPGIVWNMDANFWKEQAGGSDLDEATDDFDVDTSQYYEPESDRPGDKDARDYMQIRRESTMRGGTSGSLFRQSAPGTSSRKVSEGEFGKYGIGQHVLEKHGWTKGEGVGKWRKGIVDPLEGEGQLPHQKQGLGFYGDALSRRGPPDRGRQMPEISRQAMLEPGQSGVLITSKYDAKDTGDTLKQRADHSRLKYRPAPY</sequence>
<feature type="compositionally biased region" description="Basic and acidic residues" evidence="1">
    <location>
        <begin position="500"/>
        <end position="517"/>
    </location>
</feature>